<dbReference type="Gene3D" id="3.40.1410.10">
    <property type="entry name" value="Chorismate lyase-like"/>
    <property type="match status" value="1"/>
</dbReference>
<dbReference type="InterPro" id="IPR036388">
    <property type="entry name" value="WH-like_DNA-bd_sf"/>
</dbReference>
<keyword evidence="1" id="KW-0805">Transcription regulation</keyword>
<dbReference type="InterPro" id="IPR011663">
    <property type="entry name" value="UTRA"/>
</dbReference>
<evidence type="ECO:0000256" key="1">
    <source>
        <dbReference type="ARBA" id="ARBA00023015"/>
    </source>
</evidence>
<dbReference type="PRINTS" id="PR00035">
    <property type="entry name" value="HTHGNTR"/>
</dbReference>
<evidence type="ECO:0000259" key="4">
    <source>
        <dbReference type="PROSITE" id="PS50949"/>
    </source>
</evidence>
<evidence type="ECO:0000256" key="3">
    <source>
        <dbReference type="ARBA" id="ARBA00023163"/>
    </source>
</evidence>
<comment type="caution">
    <text evidence="5">The sequence shown here is derived from an EMBL/GenBank/DDBJ whole genome shotgun (WGS) entry which is preliminary data.</text>
</comment>
<dbReference type="SMART" id="SM00345">
    <property type="entry name" value="HTH_GNTR"/>
    <property type="match status" value="1"/>
</dbReference>
<dbReference type="Pfam" id="PF07702">
    <property type="entry name" value="UTRA"/>
    <property type="match status" value="1"/>
</dbReference>
<dbReference type="Gene3D" id="1.10.10.10">
    <property type="entry name" value="Winged helix-like DNA-binding domain superfamily/Winged helix DNA-binding domain"/>
    <property type="match status" value="1"/>
</dbReference>
<evidence type="ECO:0000313" key="6">
    <source>
        <dbReference type="Proteomes" id="UP001196565"/>
    </source>
</evidence>
<dbReference type="Pfam" id="PF00392">
    <property type="entry name" value="GntR"/>
    <property type="match status" value="1"/>
</dbReference>
<dbReference type="InterPro" id="IPR000524">
    <property type="entry name" value="Tscrpt_reg_HTH_GntR"/>
</dbReference>
<dbReference type="SUPFAM" id="SSF46785">
    <property type="entry name" value="Winged helix' DNA-binding domain"/>
    <property type="match status" value="1"/>
</dbReference>
<dbReference type="Proteomes" id="UP001196565">
    <property type="component" value="Unassembled WGS sequence"/>
</dbReference>
<dbReference type="InterPro" id="IPR050679">
    <property type="entry name" value="Bact_HTH_transcr_reg"/>
</dbReference>
<dbReference type="RefSeq" id="WP_219764017.1">
    <property type="nucleotide sequence ID" value="NZ_JAHYBZ010000005.1"/>
</dbReference>
<evidence type="ECO:0000256" key="2">
    <source>
        <dbReference type="ARBA" id="ARBA00023125"/>
    </source>
</evidence>
<organism evidence="5 6">
    <name type="scientific">Roseomonas alba</name>
    <dbReference type="NCBI Taxonomy" id="2846776"/>
    <lineage>
        <taxon>Bacteria</taxon>
        <taxon>Pseudomonadati</taxon>
        <taxon>Pseudomonadota</taxon>
        <taxon>Alphaproteobacteria</taxon>
        <taxon>Acetobacterales</taxon>
        <taxon>Roseomonadaceae</taxon>
        <taxon>Roseomonas</taxon>
    </lineage>
</organism>
<protein>
    <submittedName>
        <fullName evidence="5">GntR family transcriptional regulator</fullName>
    </submittedName>
</protein>
<dbReference type="SMART" id="SM00866">
    <property type="entry name" value="UTRA"/>
    <property type="match status" value="1"/>
</dbReference>
<gene>
    <name evidence="5" type="ORF">KPL78_16265</name>
</gene>
<sequence length="271" mass="29994">MSQSAASQIRDTGATALDLDDLAPLDSTSAMPLYMQLAERLSTPLRMNQAALVGRALPTEAQCMEHFGISRPTVRQAMAHLVSTGLVTRGRGRGTFVAPERLNHDVSLAFEDEMRAARKTIRFRLLSRSTHPATAEVEERLGVAPGTPVEHIERLRLLDDEAFAHEQRFVPVEIGRHVTRQMLEEMAIISLLTTALGRAPARITNTVRCIPAEPRIARLLAVRPSTPLLQTEHVYYAVTGAPLLYGAVRFHGERFQFTLDSPIQTAPVFRS</sequence>
<dbReference type="EMBL" id="JAHYBZ010000005">
    <property type="protein sequence ID" value="MBW6399413.1"/>
    <property type="molecule type" value="Genomic_DNA"/>
</dbReference>
<dbReference type="SUPFAM" id="SSF64288">
    <property type="entry name" value="Chorismate lyase-like"/>
    <property type="match status" value="1"/>
</dbReference>
<dbReference type="CDD" id="cd07377">
    <property type="entry name" value="WHTH_GntR"/>
    <property type="match status" value="1"/>
</dbReference>
<dbReference type="PROSITE" id="PS50949">
    <property type="entry name" value="HTH_GNTR"/>
    <property type="match status" value="1"/>
</dbReference>
<reference evidence="5 6" key="1">
    <citation type="submission" date="2021-07" db="EMBL/GenBank/DDBJ databases">
        <authorList>
            <person name="So Y."/>
        </authorList>
    </citation>
    <scope>NUCLEOTIDE SEQUENCE [LARGE SCALE GENOMIC DNA]</scope>
    <source>
        <strain evidence="5 6">HJA6</strain>
    </source>
</reference>
<keyword evidence="2" id="KW-0238">DNA-binding</keyword>
<name>A0ABS7AB63_9PROT</name>
<evidence type="ECO:0000313" key="5">
    <source>
        <dbReference type="EMBL" id="MBW6399413.1"/>
    </source>
</evidence>
<keyword evidence="3" id="KW-0804">Transcription</keyword>
<dbReference type="InterPro" id="IPR036390">
    <property type="entry name" value="WH_DNA-bd_sf"/>
</dbReference>
<keyword evidence="6" id="KW-1185">Reference proteome</keyword>
<proteinExistence type="predicted"/>
<feature type="domain" description="HTH gntR-type" evidence="4">
    <location>
        <begin position="31"/>
        <end position="100"/>
    </location>
</feature>
<accession>A0ABS7AB63</accession>
<dbReference type="PANTHER" id="PTHR44846">
    <property type="entry name" value="MANNOSYL-D-GLYCERATE TRANSPORT/METABOLISM SYSTEM REPRESSOR MNGR-RELATED"/>
    <property type="match status" value="1"/>
</dbReference>
<dbReference type="InterPro" id="IPR028978">
    <property type="entry name" value="Chorismate_lyase_/UTRA_dom_sf"/>
</dbReference>
<dbReference type="PANTHER" id="PTHR44846:SF1">
    <property type="entry name" value="MANNOSYL-D-GLYCERATE TRANSPORT_METABOLISM SYSTEM REPRESSOR MNGR-RELATED"/>
    <property type="match status" value="1"/>
</dbReference>